<sequence length="153" mass="17002">MNAVARRLAALRPLRAADLPAVIAIERAAYAFPWSEGIFRDCLRAGYPGWVYEEGGEIRGYGLMSVTVGECHILNLCVRPQDQGRGIGRLILEHLIDQARRAGADSAFLEVRPSNRVAIRLYRDLGFDTVGVRRDYYPAADGREDALIMARAL</sequence>
<keyword evidence="2 5" id="KW-0963">Cytoplasm</keyword>
<evidence type="ECO:0000256" key="2">
    <source>
        <dbReference type="ARBA" id="ARBA00022490"/>
    </source>
</evidence>
<dbReference type="EC" id="2.3.1.266" evidence="5 6"/>
<evidence type="ECO:0000256" key="6">
    <source>
        <dbReference type="RuleBase" id="RU363094"/>
    </source>
</evidence>
<comment type="catalytic activity">
    <reaction evidence="5 6">
        <text>N-terminal L-alanyl-[ribosomal protein bS18] + acetyl-CoA = N-terminal N(alpha)-acetyl-L-alanyl-[ribosomal protein bS18] + CoA + H(+)</text>
        <dbReference type="Rhea" id="RHEA:43756"/>
        <dbReference type="Rhea" id="RHEA-COMP:10676"/>
        <dbReference type="Rhea" id="RHEA-COMP:10677"/>
        <dbReference type="ChEBI" id="CHEBI:15378"/>
        <dbReference type="ChEBI" id="CHEBI:57287"/>
        <dbReference type="ChEBI" id="CHEBI:57288"/>
        <dbReference type="ChEBI" id="CHEBI:64718"/>
        <dbReference type="ChEBI" id="CHEBI:83683"/>
        <dbReference type="EC" id="2.3.1.266"/>
    </reaction>
</comment>
<dbReference type="InterPro" id="IPR006464">
    <property type="entry name" value="AcTrfase_RimI/Ard1"/>
</dbReference>
<accession>A0A3N1Y8F4</accession>
<dbReference type="GO" id="GO:0005840">
    <property type="term" value="C:ribosome"/>
    <property type="evidence" value="ECO:0007669"/>
    <property type="project" value="UniProtKB-KW"/>
</dbReference>
<keyword evidence="8" id="KW-0687">Ribonucleoprotein</keyword>
<evidence type="ECO:0000256" key="1">
    <source>
        <dbReference type="ARBA" id="ARBA00005395"/>
    </source>
</evidence>
<gene>
    <name evidence="5" type="primary">rimI</name>
    <name evidence="8" type="ORF">EDC57_1011</name>
</gene>
<dbReference type="RefSeq" id="WP_211331879.1">
    <property type="nucleotide sequence ID" value="NZ_RJVI01000001.1"/>
</dbReference>
<dbReference type="NCBIfam" id="TIGR01575">
    <property type="entry name" value="rimI"/>
    <property type="match status" value="1"/>
</dbReference>
<reference evidence="8 9" key="1">
    <citation type="submission" date="2018-11" db="EMBL/GenBank/DDBJ databases">
        <title>Genomic Encyclopedia of Type Strains, Phase IV (KMG-IV): sequencing the most valuable type-strain genomes for metagenomic binning, comparative biology and taxonomic classification.</title>
        <authorList>
            <person name="Goeker M."/>
        </authorList>
    </citation>
    <scope>NUCLEOTIDE SEQUENCE [LARGE SCALE GENOMIC DNA]</scope>
    <source>
        <strain evidence="8 9">DSM 100275</strain>
    </source>
</reference>
<feature type="domain" description="N-acetyltransferase" evidence="7">
    <location>
        <begin position="9"/>
        <end position="153"/>
    </location>
</feature>
<keyword evidence="8" id="KW-0689">Ribosomal protein</keyword>
<dbReference type="Pfam" id="PF00583">
    <property type="entry name" value="Acetyltransf_1"/>
    <property type="match status" value="1"/>
</dbReference>
<comment type="caution">
    <text evidence="5">Lacks conserved residue(s) required for the propagation of feature annotation.</text>
</comment>
<dbReference type="GO" id="GO:0008999">
    <property type="term" value="F:protein-N-terminal-alanine acetyltransferase activity"/>
    <property type="evidence" value="ECO:0007669"/>
    <property type="project" value="UniProtKB-UniRule"/>
</dbReference>
<dbReference type="PANTHER" id="PTHR43420">
    <property type="entry name" value="ACETYLTRANSFERASE"/>
    <property type="match status" value="1"/>
</dbReference>
<keyword evidence="4 5" id="KW-0012">Acyltransferase</keyword>
<dbReference type="Proteomes" id="UP000276634">
    <property type="component" value="Unassembled WGS sequence"/>
</dbReference>
<dbReference type="PROSITE" id="PS51186">
    <property type="entry name" value="GNAT"/>
    <property type="match status" value="1"/>
</dbReference>
<comment type="subcellular location">
    <subcellularLocation>
        <location evidence="5 6">Cytoplasm</location>
    </subcellularLocation>
</comment>
<evidence type="ECO:0000256" key="5">
    <source>
        <dbReference type="HAMAP-Rule" id="MF_02210"/>
    </source>
</evidence>
<dbReference type="InterPro" id="IPR050680">
    <property type="entry name" value="YpeA/RimI_acetyltransf"/>
</dbReference>
<dbReference type="AlphaFoldDB" id="A0A3N1Y8F4"/>
<evidence type="ECO:0000259" key="7">
    <source>
        <dbReference type="PROSITE" id="PS51186"/>
    </source>
</evidence>
<comment type="function">
    <text evidence="5 6">Acetylates the N-terminal alanine of ribosomal protein bS18.</text>
</comment>
<evidence type="ECO:0000313" key="9">
    <source>
        <dbReference type="Proteomes" id="UP000276634"/>
    </source>
</evidence>
<feature type="active site" description="Proton acceptor" evidence="5">
    <location>
        <position position="110"/>
    </location>
</feature>
<keyword evidence="3 5" id="KW-0808">Transferase</keyword>
<dbReference type="HAMAP" id="MF_02210">
    <property type="entry name" value="RimI"/>
    <property type="match status" value="1"/>
</dbReference>
<comment type="caution">
    <text evidence="8">The sequence shown here is derived from an EMBL/GenBank/DDBJ whole genome shotgun (WGS) entry which is preliminary data.</text>
</comment>
<organism evidence="8 9">
    <name type="scientific">Inmirania thermothiophila</name>
    <dbReference type="NCBI Taxonomy" id="1750597"/>
    <lineage>
        <taxon>Bacteria</taxon>
        <taxon>Pseudomonadati</taxon>
        <taxon>Pseudomonadota</taxon>
        <taxon>Gammaproteobacteria</taxon>
        <taxon>Chromatiales</taxon>
        <taxon>Ectothiorhodospiraceae</taxon>
        <taxon>Inmirania</taxon>
    </lineage>
</organism>
<name>A0A3N1Y8F4_9GAMM</name>
<comment type="similarity">
    <text evidence="1 5 6">Belongs to the acetyltransferase family. RimI subfamily.</text>
</comment>
<feature type="active site" description="Proton donor" evidence="5">
    <location>
        <position position="122"/>
    </location>
</feature>
<dbReference type="PANTHER" id="PTHR43420:SF51">
    <property type="entry name" value="PEPTIDYL-LYSINE N-ACETYLTRANSFERASE YIAC"/>
    <property type="match status" value="1"/>
</dbReference>
<feature type="binding site" evidence="5">
    <location>
        <position position="115"/>
    </location>
    <ligand>
        <name>acetyl-CoA</name>
        <dbReference type="ChEBI" id="CHEBI:57288"/>
    </ligand>
</feature>
<dbReference type="InterPro" id="IPR043690">
    <property type="entry name" value="RimI"/>
</dbReference>
<dbReference type="EMBL" id="RJVI01000001">
    <property type="protein sequence ID" value="ROR35094.1"/>
    <property type="molecule type" value="Genomic_DNA"/>
</dbReference>
<dbReference type="Gene3D" id="3.40.630.30">
    <property type="match status" value="1"/>
</dbReference>
<evidence type="ECO:0000256" key="3">
    <source>
        <dbReference type="ARBA" id="ARBA00022679"/>
    </source>
</evidence>
<dbReference type="InterPro" id="IPR016181">
    <property type="entry name" value="Acyl_CoA_acyltransferase"/>
</dbReference>
<dbReference type="GO" id="GO:0005737">
    <property type="term" value="C:cytoplasm"/>
    <property type="evidence" value="ECO:0007669"/>
    <property type="project" value="UniProtKB-SubCell"/>
</dbReference>
<proteinExistence type="inferred from homology"/>
<dbReference type="CDD" id="cd04301">
    <property type="entry name" value="NAT_SF"/>
    <property type="match status" value="1"/>
</dbReference>
<dbReference type="InterPro" id="IPR000182">
    <property type="entry name" value="GNAT_dom"/>
</dbReference>
<protein>
    <recommendedName>
        <fullName evidence="5 6">[Ribosomal protein bS18]-alanine N-acetyltransferase</fullName>
        <ecNumber evidence="5 6">2.3.1.266</ecNumber>
    </recommendedName>
</protein>
<evidence type="ECO:0000256" key="4">
    <source>
        <dbReference type="ARBA" id="ARBA00023315"/>
    </source>
</evidence>
<dbReference type="SUPFAM" id="SSF55729">
    <property type="entry name" value="Acyl-CoA N-acyltransferases (Nat)"/>
    <property type="match status" value="1"/>
</dbReference>
<evidence type="ECO:0000313" key="8">
    <source>
        <dbReference type="EMBL" id="ROR35094.1"/>
    </source>
</evidence>
<keyword evidence="9" id="KW-1185">Reference proteome</keyword>